<dbReference type="Gene3D" id="3.20.20.80">
    <property type="entry name" value="Glycosidases"/>
    <property type="match status" value="1"/>
</dbReference>
<reference evidence="18 19" key="1">
    <citation type="submission" date="2018-05" db="EMBL/GenBank/DDBJ databases">
        <title>Description of Sphingomonas pokkalii sp nov, isolated from the rhizosphere of saline tolerant pokkali rice and its draft genome analysis.</title>
        <authorList>
            <person name="Menon R."/>
            <person name="Kumari S."/>
            <person name="Rameshkumar N."/>
        </authorList>
    </citation>
    <scope>NUCLEOTIDE SEQUENCE [LARGE SCALE GENOMIC DNA]</scope>
    <source>
        <strain evidence="18 19">L3B27</strain>
    </source>
</reference>
<dbReference type="Pfam" id="PF17753">
    <property type="entry name" value="Ig_mannosidase"/>
    <property type="match status" value="1"/>
</dbReference>
<comment type="catalytic activity">
    <reaction evidence="1">
        <text>Hydrolysis of terminal, non-reducing beta-D-mannose residues in beta-D-mannosides.</text>
        <dbReference type="EC" id="3.2.1.25"/>
    </reaction>
</comment>
<dbReference type="InterPro" id="IPR050887">
    <property type="entry name" value="Beta-mannosidase_GH2"/>
</dbReference>
<dbReference type="Gene3D" id="2.60.120.260">
    <property type="entry name" value="Galactose-binding domain-like"/>
    <property type="match status" value="1"/>
</dbReference>
<dbReference type="Proteomes" id="UP000245890">
    <property type="component" value="Unassembled WGS sequence"/>
</dbReference>
<accession>A0A2U0SDN7</accession>
<dbReference type="EMBL" id="QENQ01000001">
    <property type="protein sequence ID" value="PVX29459.1"/>
    <property type="molecule type" value="Genomic_DNA"/>
</dbReference>
<dbReference type="InterPro" id="IPR017853">
    <property type="entry name" value="GH"/>
</dbReference>
<feature type="signal peptide" evidence="13">
    <location>
        <begin position="1"/>
        <end position="20"/>
    </location>
</feature>
<dbReference type="Gene3D" id="2.60.40.10">
    <property type="entry name" value="Immunoglobulins"/>
    <property type="match status" value="2"/>
</dbReference>
<dbReference type="Pfam" id="PF17786">
    <property type="entry name" value="Mannosidase_ig"/>
    <property type="match status" value="1"/>
</dbReference>
<dbReference type="AlphaFoldDB" id="A0A2U0SDN7"/>
<name>A0A2U0SDN7_9SPHN</name>
<evidence type="ECO:0000259" key="17">
    <source>
        <dbReference type="Pfam" id="PF22666"/>
    </source>
</evidence>
<comment type="subcellular location">
    <subcellularLocation>
        <location evidence="2">Secreted</location>
    </subcellularLocation>
</comment>
<dbReference type="InterPro" id="IPR008979">
    <property type="entry name" value="Galactose-bd-like_sf"/>
</dbReference>
<dbReference type="InterPro" id="IPR006102">
    <property type="entry name" value="Ig-like_GH2"/>
</dbReference>
<keyword evidence="13" id="KW-0732">Signal</keyword>
<comment type="caution">
    <text evidence="18">The sequence shown here is derived from an EMBL/GenBank/DDBJ whole genome shotgun (WGS) entry which is preliminary data.</text>
</comment>
<comment type="subunit">
    <text evidence="4">Homodimer.</text>
</comment>
<comment type="pathway">
    <text evidence="3">Glycan metabolism; N-glycan degradation.</text>
</comment>
<feature type="domain" description="Glycoside hydrolase family 2 immunoglobulin-like beta-sandwich" evidence="14">
    <location>
        <begin position="230"/>
        <end position="338"/>
    </location>
</feature>
<keyword evidence="9" id="KW-0326">Glycosidase</keyword>
<dbReference type="PANTHER" id="PTHR43730">
    <property type="entry name" value="BETA-MANNOSIDASE"/>
    <property type="match status" value="1"/>
</dbReference>
<evidence type="ECO:0000259" key="15">
    <source>
        <dbReference type="Pfam" id="PF17753"/>
    </source>
</evidence>
<dbReference type="GO" id="GO:0005975">
    <property type="term" value="P:carbohydrate metabolic process"/>
    <property type="evidence" value="ECO:0007669"/>
    <property type="project" value="InterPro"/>
</dbReference>
<evidence type="ECO:0000256" key="5">
    <source>
        <dbReference type="ARBA" id="ARBA00012754"/>
    </source>
</evidence>
<comment type="similarity">
    <text evidence="10">Belongs to the glycosyl hydrolase 2 family. Beta-mannosidase B subfamily.</text>
</comment>
<feature type="domain" description="Beta-mannosidase-like galactose-binding" evidence="17">
    <location>
        <begin position="49"/>
        <end position="220"/>
    </location>
</feature>
<evidence type="ECO:0000256" key="4">
    <source>
        <dbReference type="ARBA" id="ARBA00011738"/>
    </source>
</evidence>
<dbReference type="EC" id="3.2.1.25" evidence="5"/>
<evidence type="ECO:0000256" key="10">
    <source>
        <dbReference type="ARBA" id="ARBA00038429"/>
    </source>
</evidence>
<dbReference type="SUPFAM" id="SSF49303">
    <property type="entry name" value="beta-Galactosidase/glucuronidase domain"/>
    <property type="match status" value="2"/>
</dbReference>
<feature type="chain" id="PRO_5015750558" description="Beta-mannosidase B" evidence="13">
    <location>
        <begin position="21"/>
        <end position="862"/>
    </location>
</feature>
<evidence type="ECO:0000256" key="3">
    <source>
        <dbReference type="ARBA" id="ARBA00004740"/>
    </source>
</evidence>
<sequence>MKARSLALLPLLALATPAWADPRQSVSLDGTWEVRIDPSDAEAAKAHPKEAAWFPAKVPGSVQQDLIAAKRVPDPYKGINEAPIQWAGLTRWQFRRTLTITPAMLARDHLDLVFDGLDTFATVTLNGQKLLDTDNAHRRWRVDAKQALKAGANELVVTIASPIRTLQPMVLAEQFPLPGEYDSAFGDEPKGKQTSPYIRKPKYDYSWDWAPRLVKIGLWRPVRLEAWDDARIDGFRVDQEALNPAEARLVARWKLLGDRARAVTVRTRITGPDGQTVEAARTLTLGAGENVVSLPLTLAKPQLWWPAGYGAQPLYKVEAVLEEDGAVSDRVAQRIGLRTVELITQGGGFGFRVNGLPIFAKGANLIPFDMFPNAVSEARMRRMVADARDANMNMIRVWGGGYYLDDAFYAAADELGLMVWQDFMFGGSITPPDAAFRENVRVEAEEQVARLQPHPSIIGWNGGNEILSGWENWSDRKAFKKAVGADAQERIGAGMAVLFDRTLRDAVLKEAPGTTYWPGSPSNDYTGPVDTDATGDRHFWDVWSGSKPVENYLNGCARFMSEYGFQAMPNLSTIRGFAGTGPLAIDSPVLKAHQKFLAGEGNSRLQLYLDQRLRKPTDFADLVYLTQVNQMQAIGMAARHHRACAPITMGSLFWQLNDAWPAISWASIDYDGQWKLLQYEARRMFAPQAIVAEHKDGATRLAAVSDATQLIAAEWRVQGYTMDGKPLGTKASTFDLSPGALELATIADADLFGTAAPADSYAVAELWIDGKPVSRAILERSLPKDMAYPAPRLSARWQGKQVTVTAGALARAVMLDFGTTVAQPSDNGFDLLPGESRTLTVTSEANAAALARALTLRTLGPR</sequence>
<dbReference type="Pfam" id="PF00703">
    <property type="entry name" value="Glyco_hydro_2"/>
    <property type="match status" value="1"/>
</dbReference>
<dbReference type="GO" id="GO:0005576">
    <property type="term" value="C:extracellular region"/>
    <property type="evidence" value="ECO:0007669"/>
    <property type="project" value="UniProtKB-SubCell"/>
</dbReference>
<keyword evidence="7" id="KW-0378">Hydrolase</keyword>
<gene>
    <name evidence="18" type="ORF">DD559_09135</name>
</gene>
<evidence type="ECO:0000313" key="19">
    <source>
        <dbReference type="Proteomes" id="UP000245890"/>
    </source>
</evidence>
<dbReference type="InterPro" id="IPR041625">
    <property type="entry name" value="Beta-mannosidase_Ig"/>
</dbReference>
<dbReference type="SUPFAM" id="SSF51445">
    <property type="entry name" value="(Trans)glycosidases"/>
    <property type="match status" value="1"/>
</dbReference>
<dbReference type="SUPFAM" id="SSF49785">
    <property type="entry name" value="Galactose-binding domain-like"/>
    <property type="match status" value="1"/>
</dbReference>
<dbReference type="GO" id="GO:0006516">
    <property type="term" value="P:glycoprotein catabolic process"/>
    <property type="evidence" value="ECO:0007669"/>
    <property type="project" value="TreeGrafter"/>
</dbReference>
<evidence type="ECO:0000313" key="18">
    <source>
        <dbReference type="EMBL" id="PVX29459.1"/>
    </source>
</evidence>
<evidence type="ECO:0000256" key="9">
    <source>
        <dbReference type="ARBA" id="ARBA00023295"/>
    </source>
</evidence>
<dbReference type="PANTHER" id="PTHR43730:SF1">
    <property type="entry name" value="BETA-MANNOSIDASE"/>
    <property type="match status" value="1"/>
</dbReference>
<evidence type="ECO:0000256" key="6">
    <source>
        <dbReference type="ARBA" id="ARBA00022525"/>
    </source>
</evidence>
<evidence type="ECO:0000259" key="16">
    <source>
        <dbReference type="Pfam" id="PF17786"/>
    </source>
</evidence>
<proteinExistence type="inferred from homology"/>
<dbReference type="OrthoDB" id="9758603at2"/>
<dbReference type="RefSeq" id="WP_116468898.1">
    <property type="nucleotide sequence ID" value="NZ_QENQ01000001.1"/>
</dbReference>
<dbReference type="FunFam" id="3.20.20.80:FF:000050">
    <property type="entry name" value="Beta-mannosidase B"/>
    <property type="match status" value="1"/>
</dbReference>
<evidence type="ECO:0000256" key="2">
    <source>
        <dbReference type="ARBA" id="ARBA00004613"/>
    </source>
</evidence>
<evidence type="ECO:0000256" key="11">
    <source>
        <dbReference type="ARBA" id="ARBA00041069"/>
    </source>
</evidence>
<evidence type="ECO:0000256" key="13">
    <source>
        <dbReference type="SAM" id="SignalP"/>
    </source>
</evidence>
<keyword evidence="19" id="KW-1185">Reference proteome</keyword>
<feature type="domain" description="Beta-mannosidase Ig-fold" evidence="15">
    <location>
        <begin position="798"/>
        <end position="859"/>
    </location>
</feature>
<keyword evidence="8" id="KW-0325">Glycoprotein</keyword>
<evidence type="ECO:0000256" key="8">
    <source>
        <dbReference type="ARBA" id="ARBA00023180"/>
    </source>
</evidence>
<dbReference type="InterPro" id="IPR013783">
    <property type="entry name" value="Ig-like_fold"/>
</dbReference>
<evidence type="ECO:0000256" key="12">
    <source>
        <dbReference type="ARBA" id="ARBA00041614"/>
    </source>
</evidence>
<dbReference type="InterPro" id="IPR054593">
    <property type="entry name" value="Beta-mannosidase-like_N2"/>
</dbReference>
<keyword evidence="6" id="KW-0964">Secreted</keyword>
<evidence type="ECO:0000256" key="7">
    <source>
        <dbReference type="ARBA" id="ARBA00022801"/>
    </source>
</evidence>
<dbReference type="InterPro" id="IPR041447">
    <property type="entry name" value="Mannosidase_ig"/>
</dbReference>
<organism evidence="18 19">
    <name type="scientific">Sphingomonas pokkalii</name>
    <dbReference type="NCBI Taxonomy" id="2175090"/>
    <lineage>
        <taxon>Bacteria</taxon>
        <taxon>Pseudomonadati</taxon>
        <taxon>Pseudomonadota</taxon>
        <taxon>Alphaproteobacteria</taxon>
        <taxon>Sphingomonadales</taxon>
        <taxon>Sphingomonadaceae</taxon>
        <taxon>Sphingomonas</taxon>
    </lineage>
</organism>
<evidence type="ECO:0000256" key="1">
    <source>
        <dbReference type="ARBA" id="ARBA00000829"/>
    </source>
</evidence>
<dbReference type="GO" id="GO:0004567">
    <property type="term" value="F:beta-mannosidase activity"/>
    <property type="evidence" value="ECO:0007669"/>
    <property type="project" value="UniProtKB-EC"/>
</dbReference>
<protein>
    <recommendedName>
        <fullName evidence="11">Beta-mannosidase B</fullName>
        <ecNumber evidence="5">3.2.1.25</ecNumber>
    </recommendedName>
    <alternativeName>
        <fullName evidence="12">Mannanase B</fullName>
    </alternativeName>
</protein>
<dbReference type="InterPro" id="IPR036156">
    <property type="entry name" value="Beta-gal/glucu_dom_sf"/>
</dbReference>
<feature type="domain" description="Mannosidase Ig/CBM-like" evidence="16">
    <location>
        <begin position="700"/>
        <end position="784"/>
    </location>
</feature>
<dbReference type="Pfam" id="PF22666">
    <property type="entry name" value="Glyco_hydro_2_N2"/>
    <property type="match status" value="1"/>
</dbReference>
<evidence type="ECO:0000259" key="14">
    <source>
        <dbReference type="Pfam" id="PF00703"/>
    </source>
</evidence>